<name>A0ABC8SCB1_9AQUA</name>
<gene>
    <name evidence="2" type="ORF">ILEXP_LOCUS22902</name>
</gene>
<dbReference type="AlphaFoldDB" id="A0ABC8SCB1"/>
<comment type="caution">
    <text evidence="2">The sequence shown here is derived from an EMBL/GenBank/DDBJ whole genome shotgun (WGS) entry which is preliminary data.</text>
</comment>
<feature type="region of interest" description="Disordered" evidence="1">
    <location>
        <begin position="1"/>
        <end position="20"/>
    </location>
</feature>
<protein>
    <submittedName>
        <fullName evidence="2">Uncharacterized protein</fullName>
    </submittedName>
</protein>
<proteinExistence type="predicted"/>
<keyword evidence="3" id="KW-1185">Reference proteome</keyword>
<sequence length="251" mass="27431">MNTSSRSVNGLGSSVNPSGGEELCVMPPSIPAIAQTSLQSVLGFEMNAMASAKALPAISNVLKAVKKVVFNNDEPGKRHDKGIYEVENRDTGRDEMIEVRRNKGKMPFRQRTVVQEEQEAQKRNGTESVGVLLDEVAGIDEVVPILMDGIRNNVTEVVFNANLISVDPLAEPLVERGLNVSVDDDIDLERRNDPPDKGYMSDGGGVEIERPKNLTLELEEDDSDFNALNEVSSEVSISLRSRNGALFLIHD</sequence>
<evidence type="ECO:0000313" key="2">
    <source>
        <dbReference type="EMBL" id="CAK9154568.1"/>
    </source>
</evidence>
<dbReference type="Proteomes" id="UP001642360">
    <property type="component" value="Unassembled WGS sequence"/>
</dbReference>
<evidence type="ECO:0000256" key="1">
    <source>
        <dbReference type="SAM" id="MobiDB-lite"/>
    </source>
</evidence>
<dbReference type="EMBL" id="CAUOFW020002547">
    <property type="protein sequence ID" value="CAK9154568.1"/>
    <property type="molecule type" value="Genomic_DNA"/>
</dbReference>
<evidence type="ECO:0000313" key="3">
    <source>
        <dbReference type="Proteomes" id="UP001642360"/>
    </source>
</evidence>
<reference evidence="2 3" key="1">
    <citation type="submission" date="2024-02" db="EMBL/GenBank/DDBJ databases">
        <authorList>
            <person name="Vignale AGUSTIN F."/>
            <person name="Sosa J E."/>
            <person name="Modenutti C."/>
        </authorList>
    </citation>
    <scope>NUCLEOTIDE SEQUENCE [LARGE SCALE GENOMIC DNA]</scope>
</reference>
<organism evidence="2 3">
    <name type="scientific">Ilex paraguariensis</name>
    <name type="common">yerba mate</name>
    <dbReference type="NCBI Taxonomy" id="185542"/>
    <lineage>
        <taxon>Eukaryota</taxon>
        <taxon>Viridiplantae</taxon>
        <taxon>Streptophyta</taxon>
        <taxon>Embryophyta</taxon>
        <taxon>Tracheophyta</taxon>
        <taxon>Spermatophyta</taxon>
        <taxon>Magnoliopsida</taxon>
        <taxon>eudicotyledons</taxon>
        <taxon>Gunneridae</taxon>
        <taxon>Pentapetalae</taxon>
        <taxon>asterids</taxon>
        <taxon>campanulids</taxon>
        <taxon>Aquifoliales</taxon>
        <taxon>Aquifoliaceae</taxon>
        <taxon>Ilex</taxon>
    </lineage>
</organism>
<accession>A0ABC8SCB1</accession>
<feature type="compositionally biased region" description="Polar residues" evidence="1">
    <location>
        <begin position="1"/>
        <end position="17"/>
    </location>
</feature>